<keyword evidence="1" id="KW-0732">Signal</keyword>
<proteinExistence type="predicted"/>
<evidence type="ECO:0000256" key="1">
    <source>
        <dbReference type="SAM" id="SignalP"/>
    </source>
</evidence>
<feature type="chain" id="PRO_5045871146" evidence="1">
    <location>
        <begin position="18"/>
        <end position="69"/>
    </location>
</feature>
<gene>
    <name evidence="2" type="ORF">VTJ83DRAFT_2849</name>
</gene>
<dbReference type="EMBL" id="JAZGUE010000003">
    <property type="protein sequence ID" value="KAL2268003.1"/>
    <property type="molecule type" value="Genomic_DNA"/>
</dbReference>
<reference evidence="2 3" key="1">
    <citation type="journal article" date="2024" name="Commun. Biol.">
        <title>Comparative genomic analysis of thermophilic fungi reveals convergent evolutionary adaptations and gene losses.</title>
        <authorList>
            <person name="Steindorff A.S."/>
            <person name="Aguilar-Pontes M.V."/>
            <person name="Robinson A.J."/>
            <person name="Andreopoulos B."/>
            <person name="LaButti K."/>
            <person name="Kuo A."/>
            <person name="Mondo S."/>
            <person name="Riley R."/>
            <person name="Otillar R."/>
            <person name="Haridas S."/>
            <person name="Lipzen A."/>
            <person name="Grimwood J."/>
            <person name="Schmutz J."/>
            <person name="Clum A."/>
            <person name="Reid I.D."/>
            <person name="Moisan M.C."/>
            <person name="Butler G."/>
            <person name="Nguyen T.T.M."/>
            <person name="Dewar K."/>
            <person name="Conant G."/>
            <person name="Drula E."/>
            <person name="Henrissat B."/>
            <person name="Hansel C."/>
            <person name="Singer S."/>
            <person name="Hutchinson M.I."/>
            <person name="de Vries R.P."/>
            <person name="Natvig D.O."/>
            <person name="Powell A.J."/>
            <person name="Tsang A."/>
            <person name="Grigoriev I.V."/>
        </authorList>
    </citation>
    <scope>NUCLEOTIDE SEQUENCE [LARGE SCALE GENOMIC DNA]</scope>
    <source>
        <strain evidence="2 3">ATCC 22073</strain>
    </source>
</reference>
<name>A0ABR4DCE4_9PEZI</name>
<accession>A0ABR4DCE4</accession>
<dbReference type="GeneID" id="98123808"/>
<protein>
    <submittedName>
        <fullName evidence="2">Uncharacterized protein</fullName>
    </submittedName>
</protein>
<evidence type="ECO:0000313" key="2">
    <source>
        <dbReference type="EMBL" id="KAL2268003.1"/>
    </source>
</evidence>
<comment type="caution">
    <text evidence="2">The sequence shown here is derived from an EMBL/GenBank/DDBJ whole genome shotgun (WGS) entry which is preliminary data.</text>
</comment>
<organism evidence="2 3">
    <name type="scientific">Remersonia thermophila</name>
    <dbReference type="NCBI Taxonomy" id="72144"/>
    <lineage>
        <taxon>Eukaryota</taxon>
        <taxon>Fungi</taxon>
        <taxon>Dikarya</taxon>
        <taxon>Ascomycota</taxon>
        <taxon>Pezizomycotina</taxon>
        <taxon>Sordariomycetes</taxon>
        <taxon>Sordariomycetidae</taxon>
        <taxon>Sordariales</taxon>
        <taxon>Sordariales incertae sedis</taxon>
        <taxon>Remersonia</taxon>
    </lineage>
</organism>
<keyword evidence="3" id="KW-1185">Reference proteome</keyword>
<sequence length="69" mass="7816">MHPRVFLLAIFSSIATALPTAKVKANILEVRQTDPKWLNCVNDCVRRNCPGVDLPKCFPQCQQICRHIP</sequence>
<dbReference type="Proteomes" id="UP001600064">
    <property type="component" value="Unassembled WGS sequence"/>
</dbReference>
<feature type="signal peptide" evidence="1">
    <location>
        <begin position="1"/>
        <end position="17"/>
    </location>
</feature>
<dbReference type="RefSeq" id="XP_070866730.1">
    <property type="nucleotide sequence ID" value="XM_071009164.1"/>
</dbReference>
<evidence type="ECO:0000313" key="3">
    <source>
        <dbReference type="Proteomes" id="UP001600064"/>
    </source>
</evidence>